<dbReference type="OrthoDB" id="2951834at2759"/>
<dbReference type="InterPro" id="IPR056632">
    <property type="entry name" value="DUF7730"/>
</dbReference>
<keyword evidence="4" id="KW-1185">Reference proteome</keyword>
<dbReference type="PANTHER" id="PTHR42085:SF2">
    <property type="entry name" value="F-BOX DOMAIN-CONTAINING PROTEIN"/>
    <property type="match status" value="1"/>
</dbReference>
<dbReference type="GeneID" id="59288105"/>
<evidence type="ECO:0000313" key="4">
    <source>
        <dbReference type="Proteomes" id="UP000578531"/>
    </source>
</evidence>
<feature type="domain" description="DUF7730" evidence="2">
    <location>
        <begin position="10"/>
        <end position="140"/>
    </location>
</feature>
<evidence type="ECO:0000256" key="1">
    <source>
        <dbReference type="SAM" id="MobiDB-lite"/>
    </source>
</evidence>
<dbReference type="AlphaFoldDB" id="A0A8H6FV38"/>
<gene>
    <name evidence="3" type="ORF">HO173_006444</name>
</gene>
<dbReference type="Proteomes" id="UP000578531">
    <property type="component" value="Unassembled WGS sequence"/>
</dbReference>
<dbReference type="Pfam" id="PF24864">
    <property type="entry name" value="DUF7730"/>
    <property type="match status" value="1"/>
</dbReference>
<accession>A0A8H6FV38</accession>
<feature type="region of interest" description="Disordered" evidence="1">
    <location>
        <begin position="309"/>
        <end position="372"/>
    </location>
</feature>
<dbReference type="RefSeq" id="XP_037164621.1">
    <property type="nucleotide sequence ID" value="XM_037308355.1"/>
</dbReference>
<reference evidence="3 4" key="1">
    <citation type="journal article" date="2020" name="Genomics">
        <title>Complete, high-quality genomes from long-read metagenomic sequencing of two wolf lichen thalli reveals enigmatic genome architecture.</title>
        <authorList>
            <person name="McKenzie S.K."/>
            <person name="Walston R.F."/>
            <person name="Allen J.L."/>
        </authorList>
    </citation>
    <scope>NUCLEOTIDE SEQUENCE [LARGE SCALE GENOMIC DNA]</scope>
    <source>
        <strain evidence="3">WasteWater2</strain>
    </source>
</reference>
<comment type="caution">
    <text evidence="3">The sequence shown here is derived from an EMBL/GenBank/DDBJ whole genome shotgun (WGS) entry which is preliminary data.</text>
</comment>
<proteinExistence type="predicted"/>
<dbReference type="EMBL" id="JACCJC010000025">
    <property type="protein sequence ID" value="KAF6235250.1"/>
    <property type="molecule type" value="Genomic_DNA"/>
</dbReference>
<organism evidence="3 4">
    <name type="scientific">Letharia columbiana</name>
    <dbReference type="NCBI Taxonomy" id="112416"/>
    <lineage>
        <taxon>Eukaryota</taxon>
        <taxon>Fungi</taxon>
        <taxon>Dikarya</taxon>
        <taxon>Ascomycota</taxon>
        <taxon>Pezizomycotina</taxon>
        <taxon>Lecanoromycetes</taxon>
        <taxon>OSLEUM clade</taxon>
        <taxon>Lecanoromycetidae</taxon>
        <taxon>Lecanorales</taxon>
        <taxon>Lecanorineae</taxon>
        <taxon>Parmeliaceae</taxon>
        <taxon>Letharia</taxon>
    </lineage>
</organism>
<dbReference type="PANTHER" id="PTHR42085">
    <property type="entry name" value="F-BOX DOMAIN-CONTAINING PROTEIN"/>
    <property type="match status" value="1"/>
</dbReference>
<evidence type="ECO:0000259" key="2">
    <source>
        <dbReference type="Pfam" id="PF24864"/>
    </source>
</evidence>
<protein>
    <recommendedName>
        <fullName evidence="2">DUF7730 domain-containing protein</fullName>
    </recommendedName>
</protein>
<sequence>MPATPPPDFLGLCPEVRCLIYTYLFPQPSHEILALSREAKHDYSKGAPSSWYADSLQEGLVYGSHTARTAPTNASFLRTCRLINTEATPIFYGANKIIAYAEDNNDIFYWLLDIGERNRRAIRHLEIGWAYGVSIESGRGNMHGILEKIEDMGESEDDEIREHRQQLIDMVKRLEKKTIRLIVRTLHLLVTNQDLQSLSVYLPGIDGGDIWDLPNPNFYFAEELFSNSTTSVHACIPEALARMIGIKTLTIGYTKDIELAEEIARATGAKQLLIETMPEGNTLMLSAAEQAEWASRGWSLEGRTAKKALKPNTVEDYSGNGTEEERKSEVQSGSTSEGYAEGGRLKASMLHDMGSEESSEVIDDSSSGRDYD</sequence>
<dbReference type="InterPro" id="IPR038883">
    <property type="entry name" value="AN11006-like"/>
</dbReference>
<evidence type="ECO:0000313" key="3">
    <source>
        <dbReference type="EMBL" id="KAF6235250.1"/>
    </source>
</evidence>
<name>A0A8H6FV38_9LECA</name>